<reference evidence="3" key="1">
    <citation type="submission" date="2011-08" db="EMBL/GenBank/DDBJ databases">
        <authorList>
            <person name="Rombauts S."/>
        </authorList>
    </citation>
    <scope>NUCLEOTIDE SEQUENCE</scope>
    <source>
        <strain evidence="3">London</strain>
    </source>
</reference>
<reference evidence="2" key="2">
    <citation type="submission" date="2015-06" db="UniProtKB">
        <authorList>
            <consortium name="EnsemblMetazoa"/>
        </authorList>
    </citation>
    <scope>IDENTIFICATION</scope>
</reference>
<feature type="signal peptide" evidence="1">
    <location>
        <begin position="1"/>
        <end position="23"/>
    </location>
</feature>
<dbReference type="AlphaFoldDB" id="T1K471"/>
<organism evidence="2 3">
    <name type="scientific">Tetranychus urticae</name>
    <name type="common">Two-spotted spider mite</name>
    <dbReference type="NCBI Taxonomy" id="32264"/>
    <lineage>
        <taxon>Eukaryota</taxon>
        <taxon>Metazoa</taxon>
        <taxon>Ecdysozoa</taxon>
        <taxon>Arthropoda</taxon>
        <taxon>Chelicerata</taxon>
        <taxon>Arachnida</taxon>
        <taxon>Acari</taxon>
        <taxon>Acariformes</taxon>
        <taxon>Trombidiformes</taxon>
        <taxon>Prostigmata</taxon>
        <taxon>Eleutherengona</taxon>
        <taxon>Raphignathae</taxon>
        <taxon>Tetranychoidea</taxon>
        <taxon>Tetranychidae</taxon>
        <taxon>Tetranychus</taxon>
    </lineage>
</organism>
<gene>
    <name evidence="2" type="primary">107360530</name>
</gene>
<keyword evidence="3" id="KW-1185">Reference proteome</keyword>
<dbReference type="EnsemblMetazoa" id="tetur05g01550.1">
    <property type="protein sequence ID" value="tetur05g01550.1"/>
    <property type="gene ID" value="tetur05g01550"/>
</dbReference>
<proteinExistence type="predicted"/>
<dbReference type="Proteomes" id="UP000015104">
    <property type="component" value="Unassembled WGS sequence"/>
</dbReference>
<protein>
    <submittedName>
        <fullName evidence="2">Uncharacterized protein</fullName>
    </submittedName>
</protein>
<evidence type="ECO:0000313" key="2">
    <source>
        <dbReference type="EnsemblMetazoa" id="tetur05g01550.1"/>
    </source>
</evidence>
<accession>T1K471</accession>
<dbReference type="HOGENOM" id="CLU_910072_0_0_1"/>
<feature type="chain" id="PRO_5004580999" evidence="1">
    <location>
        <begin position="24"/>
        <end position="306"/>
    </location>
</feature>
<keyword evidence="1" id="KW-0732">Signal</keyword>
<sequence>MSSNLVFHILALTFLSVNPTSNAFPTFASSFSGSSLGNLFSGVPHISGASVEGTPLVSGASIDGSQLVSNDGLVVDSSNAAQFLPQDFVVPSNVLGSTMLQEVPYTEVIPGYGKVKGFSSKLKSYLPGNPFKGLFKRKESEEDFVIADSIVEAKPKQFKIDPRLIKIASSAVGHLLPVAKSSASAGIGAAVGAPIGAMMGAKAGAVKGAQVGKALAKQKVVISKKIGEVASEFKSRSIAVGKATLNKAVSKITISPTDIKIKEKVTVKVQKPKSLEASVKIQHPIVGDQFGKIKLEAVQPKSTKSA</sequence>
<evidence type="ECO:0000313" key="3">
    <source>
        <dbReference type="Proteomes" id="UP000015104"/>
    </source>
</evidence>
<evidence type="ECO:0000256" key="1">
    <source>
        <dbReference type="SAM" id="SignalP"/>
    </source>
</evidence>
<name>T1K471_TETUR</name>
<dbReference type="EMBL" id="CAEY01001565">
    <property type="status" value="NOT_ANNOTATED_CDS"/>
    <property type="molecule type" value="Genomic_DNA"/>
</dbReference>